<sequence length="306" mass="33767">MNVRALLAFALVIVAIGVGSLLVRSVPESLNFSLPSGPSEQPAPRTLRPESPEPRPAAPAPEPETDPRLSVATSSIPVGFTREQLSLKFRKVRISSVTRKPSASSAETLALSVSLLRDETVRINGWRVETKTNSFTIPRIPLTHDPFGGNPPQDLVLKSGDTVRIYGSPPKLGAGFRLNACVGYLETLDYGFRPALPTTCPRLYESTAELSNFSSQCQDYIRSLNSCEYPSGNPPIPADDAACRDFLNTVNYGSCYNARKNDEDFLSREVRIWLGSFNKDLHFLNETHDRVLLFDEQGLLVSDYTY</sequence>
<dbReference type="EMBL" id="MHLD01000001">
    <property type="protein sequence ID" value="OGZ02967.1"/>
    <property type="molecule type" value="Genomic_DNA"/>
</dbReference>
<feature type="region of interest" description="Disordered" evidence="1">
    <location>
        <begin position="32"/>
        <end position="73"/>
    </location>
</feature>
<organism evidence="2 3">
    <name type="scientific">Candidatus Liptonbacteria bacterium RIFCSPLOWO2_12_FULL_60_15</name>
    <dbReference type="NCBI Taxonomy" id="1798653"/>
    <lineage>
        <taxon>Bacteria</taxon>
        <taxon>Candidatus Liptoniibacteriota</taxon>
    </lineage>
</organism>
<accession>A0A1G2CNZ3</accession>
<dbReference type="AlphaFoldDB" id="A0A1G2CNZ3"/>
<evidence type="ECO:0000256" key="1">
    <source>
        <dbReference type="SAM" id="MobiDB-lite"/>
    </source>
</evidence>
<dbReference type="Proteomes" id="UP000179281">
    <property type="component" value="Unassembled WGS sequence"/>
</dbReference>
<proteinExistence type="predicted"/>
<comment type="caution">
    <text evidence="2">The sequence shown here is derived from an EMBL/GenBank/DDBJ whole genome shotgun (WGS) entry which is preliminary data.</text>
</comment>
<name>A0A1G2CNZ3_9BACT</name>
<gene>
    <name evidence="2" type="ORF">A3G64_02250</name>
</gene>
<dbReference type="STRING" id="1798653.A3G64_02250"/>
<reference evidence="2 3" key="1">
    <citation type="journal article" date="2016" name="Nat. Commun.">
        <title>Thousands of microbial genomes shed light on interconnected biogeochemical processes in an aquifer system.</title>
        <authorList>
            <person name="Anantharaman K."/>
            <person name="Brown C.T."/>
            <person name="Hug L.A."/>
            <person name="Sharon I."/>
            <person name="Castelle C.J."/>
            <person name="Probst A.J."/>
            <person name="Thomas B.C."/>
            <person name="Singh A."/>
            <person name="Wilkins M.J."/>
            <person name="Karaoz U."/>
            <person name="Brodie E.L."/>
            <person name="Williams K.H."/>
            <person name="Hubbard S.S."/>
            <person name="Banfield J.F."/>
        </authorList>
    </citation>
    <scope>NUCLEOTIDE SEQUENCE [LARGE SCALE GENOMIC DNA]</scope>
</reference>
<evidence type="ECO:0008006" key="4">
    <source>
        <dbReference type="Google" id="ProtNLM"/>
    </source>
</evidence>
<protein>
    <recommendedName>
        <fullName evidence="4">LTD domain-containing protein</fullName>
    </recommendedName>
</protein>
<evidence type="ECO:0000313" key="3">
    <source>
        <dbReference type="Proteomes" id="UP000179281"/>
    </source>
</evidence>
<evidence type="ECO:0000313" key="2">
    <source>
        <dbReference type="EMBL" id="OGZ02967.1"/>
    </source>
</evidence>